<dbReference type="SUPFAM" id="SSF49503">
    <property type="entry name" value="Cupredoxins"/>
    <property type="match status" value="1"/>
</dbReference>
<name>A0A6J4JBC0_9ACTN</name>
<dbReference type="InterPro" id="IPR028096">
    <property type="entry name" value="EfeO_Cupredoxin"/>
</dbReference>
<dbReference type="Pfam" id="PF13473">
    <property type="entry name" value="Cupredoxin_1"/>
    <property type="match status" value="1"/>
</dbReference>
<evidence type="ECO:0000313" key="2">
    <source>
        <dbReference type="EMBL" id="CAA9275685.1"/>
    </source>
</evidence>
<organism evidence="2">
    <name type="scientific">uncultured Acidimicrobiales bacterium</name>
    <dbReference type="NCBI Taxonomy" id="310071"/>
    <lineage>
        <taxon>Bacteria</taxon>
        <taxon>Bacillati</taxon>
        <taxon>Actinomycetota</taxon>
        <taxon>Acidimicrobiia</taxon>
        <taxon>Acidimicrobiales</taxon>
        <taxon>environmental samples</taxon>
    </lineage>
</organism>
<accession>A0A6J4JBC0</accession>
<dbReference type="EMBL" id="CADCTB010000213">
    <property type="protein sequence ID" value="CAA9275685.1"/>
    <property type="molecule type" value="Genomic_DNA"/>
</dbReference>
<reference evidence="2" key="1">
    <citation type="submission" date="2020-02" db="EMBL/GenBank/DDBJ databases">
        <authorList>
            <person name="Meier V. D."/>
        </authorList>
    </citation>
    <scope>NUCLEOTIDE SEQUENCE</scope>
    <source>
        <strain evidence="2">AVDCRST_MAG10</strain>
    </source>
</reference>
<dbReference type="PROSITE" id="PS51257">
    <property type="entry name" value="PROKAR_LIPOPROTEIN"/>
    <property type="match status" value="1"/>
</dbReference>
<dbReference type="AlphaFoldDB" id="A0A6J4JBC0"/>
<feature type="domain" description="EfeO-type cupredoxin-like" evidence="1">
    <location>
        <begin position="27"/>
        <end position="115"/>
    </location>
</feature>
<dbReference type="Gene3D" id="2.60.40.420">
    <property type="entry name" value="Cupredoxins - blue copper proteins"/>
    <property type="match status" value="1"/>
</dbReference>
<protein>
    <recommendedName>
        <fullName evidence="1">EfeO-type cupredoxin-like domain-containing protein</fullName>
    </recommendedName>
</protein>
<evidence type="ECO:0000259" key="1">
    <source>
        <dbReference type="Pfam" id="PF13473"/>
    </source>
</evidence>
<dbReference type="InterPro" id="IPR008972">
    <property type="entry name" value="Cupredoxin"/>
</dbReference>
<sequence>MHTFRRFLPASVVGLALVLSGCGGSPESRRQISVVSGSAGAAFEPKTVTVNKDDNVILAVGNPTAAVHGFSVEGYGIRTEIPPGGSEVKIKATHPGTFKVYCQLHETHQIATLVVQ</sequence>
<gene>
    <name evidence="2" type="ORF">AVDCRST_MAG10-3585</name>
</gene>
<proteinExistence type="predicted"/>